<name>A0ABW8KKB9_9GAMM</name>
<dbReference type="PROSITE" id="PS51186">
    <property type="entry name" value="GNAT"/>
    <property type="match status" value="1"/>
</dbReference>
<dbReference type="InterPro" id="IPR000182">
    <property type="entry name" value="GNAT_dom"/>
</dbReference>
<gene>
    <name evidence="2" type="ORF">ISP14_17375</name>
</gene>
<organism evidence="2 3">
    <name type="scientific">Dyella agri</name>
    <dbReference type="NCBI Taxonomy" id="1926869"/>
    <lineage>
        <taxon>Bacteria</taxon>
        <taxon>Pseudomonadati</taxon>
        <taxon>Pseudomonadota</taxon>
        <taxon>Gammaproteobacteria</taxon>
        <taxon>Lysobacterales</taxon>
        <taxon>Rhodanobacteraceae</taxon>
        <taxon>Dyella</taxon>
    </lineage>
</organism>
<accession>A0ABW8KKB9</accession>
<dbReference type="Gene3D" id="3.40.630.30">
    <property type="match status" value="1"/>
</dbReference>
<feature type="domain" description="N-acetyltransferase" evidence="1">
    <location>
        <begin position="6"/>
        <end position="142"/>
    </location>
</feature>
<dbReference type="Pfam" id="PF00583">
    <property type="entry name" value="Acetyltransf_1"/>
    <property type="match status" value="1"/>
</dbReference>
<keyword evidence="3" id="KW-1185">Reference proteome</keyword>
<dbReference type="InterPro" id="IPR016181">
    <property type="entry name" value="Acyl_CoA_acyltransferase"/>
</dbReference>
<comment type="caution">
    <text evidence="2">The sequence shown here is derived from an EMBL/GenBank/DDBJ whole genome shotgun (WGS) entry which is preliminary data.</text>
</comment>
<evidence type="ECO:0000313" key="2">
    <source>
        <dbReference type="EMBL" id="MFK2932558.1"/>
    </source>
</evidence>
<evidence type="ECO:0000259" key="1">
    <source>
        <dbReference type="PROSITE" id="PS51186"/>
    </source>
</evidence>
<dbReference type="SUPFAM" id="SSF55729">
    <property type="entry name" value="Acyl-CoA N-acyltransferases (Nat)"/>
    <property type="match status" value="1"/>
</dbReference>
<dbReference type="Proteomes" id="UP001620397">
    <property type="component" value="Unassembled WGS sequence"/>
</dbReference>
<proteinExistence type="predicted"/>
<reference evidence="2 3" key="1">
    <citation type="submission" date="2020-10" db="EMBL/GenBank/DDBJ databases">
        <title>Phylogeny of dyella-like bacteria.</title>
        <authorList>
            <person name="Fu J."/>
        </authorList>
    </citation>
    <scope>NUCLEOTIDE SEQUENCE [LARGE SCALE GENOMIC DNA]</scope>
    <source>
        <strain evidence="2 3">DKC-1</strain>
    </source>
</reference>
<dbReference type="EMBL" id="JADIKL010000014">
    <property type="protein sequence ID" value="MFK2932558.1"/>
    <property type="molecule type" value="Genomic_DNA"/>
</dbReference>
<evidence type="ECO:0000313" key="3">
    <source>
        <dbReference type="Proteomes" id="UP001620397"/>
    </source>
</evidence>
<sequence length="151" mass="16766">MRDTEILVTDRIDESMSRVIRNGLDAFNDEVAGYADRLPLAVVARDPATGDVLGGALGRSSLGLLFLDLFYLPPPLRSGGLGSRILKRFEEEGQRRGCRSAVLYTISFQAPKFYERHGWRAFGEIPCDPAGTSRIFMTKDLSASMARTDHR</sequence>
<dbReference type="CDD" id="cd04301">
    <property type="entry name" value="NAT_SF"/>
    <property type="match status" value="1"/>
</dbReference>
<protein>
    <submittedName>
        <fullName evidence="2">GNAT family N-acetyltransferase</fullName>
    </submittedName>
</protein>